<dbReference type="Gene3D" id="2.40.10.10">
    <property type="entry name" value="Trypsin-like serine proteases"/>
    <property type="match status" value="2"/>
</dbReference>
<keyword evidence="9" id="KW-0812">Transmembrane</keyword>
<evidence type="ECO:0000256" key="8">
    <source>
        <dbReference type="RuleBase" id="RU363034"/>
    </source>
</evidence>
<dbReference type="SUPFAM" id="SSF50494">
    <property type="entry name" value="Trypsin-like serine proteases"/>
    <property type="match status" value="1"/>
</dbReference>
<accession>A0A6P4EYM9</accession>
<proteinExistence type="inferred from homology"/>
<dbReference type="SMART" id="SM00020">
    <property type="entry name" value="Tryp_SPc"/>
    <property type="match status" value="1"/>
</dbReference>
<dbReference type="InterPro" id="IPR009003">
    <property type="entry name" value="Peptidase_S1_PA"/>
</dbReference>
<dbReference type="GeneID" id="108045424"/>
<feature type="transmembrane region" description="Helical" evidence="9">
    <location>
        <begin position="6"/>
        <end position="26"/>
    </location>
</feature>
<keyword evidence="5 8" id="KW-0720">Serine protease</keyword>
<dbReference type="RefSeq" id="XP_016980238.2">
    <property type="nucleotide sequence ID" value="XM_017124749.2"/>
</dbReference>
<dbReference type="CDD" id="cd00190">
    <property type="entry name" value="Tryp_SPc"/>
    <property type="match status" value="1"/>
</dbReference>
<evidence type="ECO:0000256" key="2">
    <source>
        <dbReference type="ARBA" id="ARBA00022670"/>
    </source>
</evidence>
<dbReference type="GO" id="GO:0006508">
    <property type="term" value="P:proteolysis"/>
    <property type="evidence" value="ECO:0007669"/>
    <property type="project" value="UniProtKB-KW"/>
</dbReference>
<keyword evidence="4 8" id="KW-0378">Hydrolase</keyword>
<dbReference type="RefSeq" id="XP_016980238.1">
    <property type="nucleotide sequence ID" value="XM_017124749.1"/>
</dbReference>
<dbReference type="PANTHER" id="PTHR24276:SF98">
    <property type="entry name" value="FI18310P1-RELATED"/>
    <property type="match status" value="1"/>
</dbReference>
<dbReference type="InterPro" id="IPR043504">
    <property type="entry name" value="Peptidase_S1_PA_chymotrypsin"/>
</dbReference>
<dbReference type="FunFam" id="2.40.10.10:FF:000043">
    <property type="entry name" value="serine proteases 1/2"/>
    <property type="match status" value="1"/>
</dbReference>
<evidence type="ECO:0000256" key="1">
    <source>
        <dbReference type="ARBA" id="ARBA00007664"/>
    </source>
</evidence>
<dbReference type="OrthoDB" id="5565075at2759"/>
<dbReference type="PRINTS" id="PR00722">
    <property type="entry name" value="CHYMOTRYPSIN"/>
</dbReference>
<feature type="domain" description="Peptidase S1" evidence="10">
    <location>
        <begin position="70"/>
        <end position="298"/>
    </location>
</feature>
<protein>
    <submittedName>
        <fullName evidence="11">Serine protease 3-like</fullName>
    </submittedName>
</protein>
<dbReference type="InterPro" id="IPR033116">
    <property type="entry name" value="TRYPSIN_SER"/>
</dbReference>
<evidence type="ECO:0000256" key="9">
    <source>
        <dbReference type="SAM" id="Phobius"/>
    </source>
</evidence>
<comment type="similarity">
    <text evidence="1">Belongs to the peptidase S1 family.</text>
</comment>
<reference evidence="11" key="1">
    <citation type="submission" date="2025-08" db="UniProtKB">
        <authorList>
            <consortium name="RefSeq"/>
        </authorList>
    </citation>
    <scope>IDENTIFICATION</scope>
</reference>
<dbReference type="PROSITE" id="PS50240">
    <property type="entry name" value="TRYPSIN_DOM"/>
    <property type="match status" value="1"/>
</dbReference>
<evidence type="ECO:0000256" key="4">
    <source>
        <dbReference type="ARBA" id="ARBA00022801"/>
    </source>
</evidence>
<dbReference type="PANTHER" id="PTHR24276">
    <property type="entry name" value="POLYSERASE-RELATED"/>
    <property type="match status" value="1"/>
</dbReference>
<dbReference type="FunFam" id="2.40.10.10:FF:000025">
    <property type="entry name" value="serine proteases 1/2"/>
    <property type="match status" value="1"/>
</dbReference>
<keyword evidence="2 8" id="KW-0645">Protease</keyword>
<evidence type="ECO:0000256" key="7">
    <source>
        <dbReference type="ARBA" id="ARBA00023157"/>
    </source>
</evidence>
<keyword evidence="7" id="KW-1015">Disulfide bond</keyword>
<dbReference type="AlphaFoldDB" id="A0A6P4EYM9"/>
<evidence type="ECO:0000313" key="11">
    <source>
        <dbReference type="RefSeq" id="XP_016980238.1"/>
    </source>
</evidence>
<dbReference type="InterPro" id="IPR001314">
    <property type="entry name" value="Peptidase_S1A"/>
</dbReference>
<evidence type="ECO:0000256" key="3">
    <source>
        <dbReference type="ARBA" id="ARBA00022729"/>
    </source>
</evidence>
<keyword evidence="6" id="KW-0865">Zymogen</keyword>
<feature type="transmembrane region" description="Helical" evidence="9">
    <location>
        <begin position="33"/>
        <end position="50"/>
    </location>
</feature>
<keyword evidence="3" id="KW-0732">Signal</keyword>
<evidence type="ECO:0000256" key="6">
    <source>
        <dbReference type="ARBA" id="ARBA00023145"/>
    </source>
</evidence>
<dbReference type="InterPro" id="IPR050430">
    <property type="entry name" value="Peptidase_S1"/>
</dbReference>
<sequence length="301" mass="32964">MTLKLPLFKHVCTVSLAVFNLFRIVLVIKKKAFVLLLASLLGVCTGFSVPQTAVHPRDLKVEHRGIEGRITNGNEATEGQVPYIVGVSLNSNGNWWWCGGSIIGHTWVLTAAHCTAGADEASLYYGAINYNEPAFRHTVSSENFIRYPGYVGLDHDLALIRTPHVDFYSLVNKIELPSLNDRYNSYENNWAQASGWGAIYDGSNVVEDLRVVEVRVISVSDCQGYYGTETATENVICVDTPDGKSTCQGDSGGPLVTKEGDKLIGVTSFGSIYGCQSGAPAGFTRVTNYLEWIKEETGIYY</sequence>
<dbReference type="PROSITE" id="PS00134">
    <property type="entry name" value="TRYPSIN_HIS"/>
    <property type="match status" value="1"/>
</dbReference>
<dbReference type="GO" id="GO:0004252">
    <property type="term" value="F:serine-type endopeptidase activity"/>
    <property type="evidence" value="ECO:0007669"/>
    <property type="project" value="InterPro"/>
</dbReference>
<gene>
    <name evidence="11" type="primary">LOC108045424</name>
</gene>
<organism evidence="11">
    <name type="scientific">Drosophila rhopaloa</name>
    <name type="common">Fruit fly</name>
    <dbReference type="NCBI Taxonomy" id="1041015"/>
    <lineage>
        <taxon>Eukaryota</taxon>
        <taxon>Metazoa</taxon>
        <taxon>Ecdysozoa</taxon>
        <taxon>Arthropoda</taxon>
        <taxon>Hexapoda</taxon>
        <taxon>Insecta</taxon>
        <taxon>Pterygota</taxon>
        <taxon>Neoptera</taxon>
        <taxon>Endopterygota</taxon>
        <taxon>Diptera</taxon>
        <taxon>Brachycera</taxon>
        <taxon>Muscomorpha</taxon>
        <taxon>Ephydroidea</taxon>
        <taxon>Drosophilidae</taxon>
        <taxon>Drosophila</taxon>
        <taxon>Sophophora</taxon>
    </lineage>
</organism>
<dbReference type="PROSITE" id="PS00135">
    <property type="entry name" value="TRYPSIN_SER"/>
    <property type="match status" value="1"/>
</dbReference>
<keyword evidence="9" id="KW-1133">Transmembrane helix</keyword>
<dbReference type="InterPro" id="IPR001254">
    <property type="entry name" value="Trypsin_dom"/>
</dbReference>
<evidence type="ECO:0000256" key="5">
    <source>
        <dbReference type="ARBA" id="ARBA00022825"/>
    </source>
</evidence>
<dbReference type="Pfam" id="PF00089">
    <property type="entry name" value="Trypsin"/>
    <property type="match status" value="1"/>
</dbReference>
<evidence type="ECO:0000259" key="10">
    <source>
        <dbReference type="PROSITE" id="PS50240"/>
    </source>
</evidence>
<name>A0A6P4EYM9_DRORH</name>
<dbReference type="InterPro" id="IPR018114">
    <property type="entry name" value="TRYPSIN_HIS"/>
</dbReference>
<keyword evidence="9" id="KW-0472">Membrane</keyword>